<keyword evidence="1" id="KW-0812">Transmembrane</keyword>
<name>A0A0K2UJT7_LEPSM</name>
<evidence type="ECO:0000313" key="2">
    <source>
        <dbReference type="EMBL" id="CDW37921.1"/>
    </source>
</evidence>
<proteinExistence type="predicted"/>
<keyword evidence="1" id="KW-1133">Transmembrane helix</keyword>
<dbReference type="EMBL" id="HACA01020560">
    <property type="protein sequence ID" value="CDW37921.1"/>
    <property type="molecule type" value="Transcribed_RNA"/>
</dbReference>
<sequence>MIINVVIYTYLIVHKLYSLDIYYIYSVLRPIRGSKSHQFEYN</sequence>
<dbReference type="AlphaFoldDB" id="A0A0K2UJT7"/>
<evidence type="ECO:0000256" key="1">
    <source>
        <dbReference type="SAM" id="Phobius"/>
    </source>
</evidence>
<protein>
    <submittedName>
        <fullName evidence="2">Uncharacterized protein</fullName>
    </submittedName>
</protein>
<keyword evidence="1" id="KW-0472">Membrane</keyword>
<accession>A0A0K2UJT7</accession>
<organism evidence="2">
    <name type="scientific">Lepeophtheirus salmonis</name>
    <name type="common">Salmon louse</name>
    <name type="synonym">Caligus salmonis</name>
    <dbReference type="NCBI Taxonomy" id="72036"/>
    <lineage>
        <taxon>Eukaryota</taxon>
        <taxon>Metazoa</taxon>
        <taxon>Ecdysozoa</taxon>
        <taxon>Arthropoda</taxon>
        <taxon>Crustacea</taxon>
        <taxon>Multicrustacea</taxon>
        <taxon>Hexanauplia</taxon>
        <taxon>Copepoda</taxon>
        <taxon>Siphonostomatoida</taxon>
        <taxon>Caligidae</taxon>
        <taxon>Lepeophtheirus</taxon>
    </lineage>
</organism>
<feature type="transmembrane region" description="Helical" evidence="1">
    <location>
        <begin position="6"/>
        <end position="25"/>
    </location>
</feature>
<reference evidence="2" key="1">
    <citation type="submission" date="2014-05" db="EMBL/GenBank/DDBJ databases">
        <authorList>
            <person name="Chronopoulou M."/>
        </authorList>
    </citation>
    <scope>NUCLEOTIDE SEQUENCE</scope>
    <source>
        <tissue evidence="2">Whole organism</tissue>
    </source>
</reference>